<dbReference type="GO" id="GO:0005524">
    <property type="term" value="F:ATP binding"/>
    <property type="evidence" value="ECO:0007669"/>
    <property type="project" value="UniProtKB-UniRule"/>
</dbReference>
<feature type="region of interest" description="Disordered" evidence="31">
    <location>
        <begin position="1077"/>
        <end position="1124"/>
    </location>
</feature>
<keyword evidence="9" id="KW-0808">Transferase</keyword>
<evidence type="ECO:0000256" key="11">
    <source>
        <dbReference type="ARBA" id="ARBA00022729"/>
    </source>
</evidence>
<dbReference type="Pfam" id="PF00400">
    <property type="entry name" value="WD40"/>
    <property type="match status" value="6"/>
</dbReference>
<evidence type="ECO:0000256" key="14">
    <source>
        <dbReference type="ARBA" id="ARBA00022777"/>
    </source>
</evidence>
<dbReference type="GO" id="GO:0005848">
    <property type="term" value="C:mRNA cleavage stimulating factor complex"/>
    <property type="evidence" value="ECO:0007669"/>
    <property type="project" value="InterPro"/>
</dbReference>
<dbReference type="GO" id="GO:0005789">
    <property type="term" value="C:endoplasmic reticulum membrane"/>
    <property type="evidence" value="ECO:0007669"/>
    <property type="project" value="UniProtKB-SubCell"/>
</dbReference>
<keyword evidence="8" id="KW-0507">mRNA processing</keyword>
<keyword evidence="20" id="KW-0472">Membrane</keyword>
<dbReference type="InterPro" id="IPR011047">
    <property type="entry name" value="Quinoprotein_ADH-like_sf"/>
</dbReference>
<dbReference type="InterPro" id="IPR000719">
    <property type="entry name" value="Prot_kinase_dom"/>
</dbReference>
<keyword evidence="18" id="KW-1133">Transmembrane helix</keyword>
<dbReference type="PROSITE" id="PS00678">
    <property type="entry name" value="WD_REPEATS_1"/>
    <property type="match status" value="1"/>
</dbReference>
<evidence type="ECO:0000256" key="24">
    <source>
        <dbReference type="ARBA" id="ARBA00029851"/>
    </source>
</evidence>
<dbReference type="FunFam" id="2.130.10.10:FF:000064">
    <property type="entry name" value="Cleavage stimulation factor subunit 1"/>
    <property type="match status" value="1"/>
</dbReference>
<comment type="subcellular location">
    <subcellularLocation>
        <location evidence="3">Cytoplasmic vesicle</location>
        <location evidence="3">Autophagosome</location>
    </subcellularLocation>
    <subcellularLocation>
        <location evidence="1">Endoplasmic reticulum membrane</location>
        <topology evidence="1">Single-pass type I membrane protein</topology>
    </subcellularLocation>
    <subcellularLocation>
        <location evidence="2">Nucleus</location>
    </subcellularLocation>
</comment>
<feature type="region of interest" description="Disordered" evidence="31">
    <location>
        <begin position="408"/>
        <end position="436"/>
    </location>
</feature>
<dbReference type="PROSITE" id="PS50082">
    <property type="entry name" value="WD_REPEATS_2"/>
    <property type="match status" value="5"/>
</dbReference>
<feature type="compositionally biased region" description="Basic and acidic residues" evidence="31">
    <location>
        <begin position="712"/>
        <end position="727"/>
    </location>
</feature>
<feature type="compositionally biased region" description="Low complexity" evidence="31">
    <location>
        <begin position="730"/>
        <end position="743"/>
    </location>
</feature>
<dbReference type="FunFam" id="1.20.960.50:FF:000001">
    <property type="entry name" value="Cleavage stimulation factor subunit 1"/>
    <property type="match status" value="1"/>
</dbReference>
<keyword evidence="12" id="KW-0677">Repeat</keyword>
<dbReference type="GO" id="GO:0003723">
    <property type="term" value="F:RNA binding"/>
    <property type="evidence" value="ECO:0007669"/>
    <property type="project" value="TreeGrafter"/>
</dbReference>
<evidence type="ECO:0000256" key="23">
    <source>
        <dbReference type="ARBA" id="ARBA00023242"/>
    </source>
</evidence>
<dbReference type="InterPro" id="IPR032028">
    <property type="entry name" value="CSTF1_dimer"/>
</dbReference>
<dbReference type="Pfam" id="PF16699">
    <property type="entry name" value="CSTF1_dimer"/>
    <property type="match status" value="1"/>
</dbReference>
<dbReference type="CDD" id="cd09768">
    <property type="entry name" value="Luminal_EIF2AK3"/>
    <property type="match status" value="1"/>
</dbReference>
<dbReference type="PROSITE" id="PS00107">
    <property type="entry name" value="PROTEIN_KINASE_ATP"/>
    <property type="match status" value="1"/>
</dbReference>
<evidence type="ECO:0000256" key="18">
    <source>
        <dbReference type="ARBA" id="ARBA00022989"/>
    </source>
</evidence>
<evidence type="ECO:0000256" key="4">
    <source>
        <dbReference type="ARBA" id="ARBA00012513"/>
    </source>
</evidence>
<name>A0A182JZ10_9DIPT</name>
<dbReference type="FunFam" id="3.30.200.20:FF:000193">
    <property type="entry name" value="Eukaryotic translation initiation factor 2-alpha kinase 3"/>
    <property type="match status" value="1"/>
</dbReference>
<evidence type="ECO:0000313" key="33">
    <source>
        <dbReference type="EnsemblMetazoa" id="ACHR003742-PA"/>
    </source>
</evidence>
<dbReference type="SUPFAM" id="SSF50998">
    <property type="entry name" value="Quinoprotein alcohol dehydrogenase-like"/>
    <property type="match status" value="1"/>
</dbReference>
<evidence type="ECO:0000256" key="12">
    <source>
        <dbReference type="ARBA" id="ARBA00022737"/>
    </source>
</evidence>
<evidence type="ECO:0000256" key="8">
    <source>
        <dbReference type="ARBA" id="ARBA00022664"/>
    </source>
</evidence>
<comment type="function">
    <text evidence="26">One of the multiple factors required for polyadenylation and 3'-end cleavage of mammalian pre-mRNAs. May be responsible for the interaction of CSTF with other factors to form a stable complex on the pre-mRNA.</text>
</comment>
<keyword evidence="11" id="KW-0732">Signal</keyword>
<dbReference type="GO" id="GO:0004674">
    <property type="term" value="F:protein serine/threonine kinase activity"/>
    <property type="evidence" value="ECO:0007669"/>
    <property type="project" value="UniProtKB-KW"/>
</dbReference>
<dbReference type="InterPro" id="IPR017441">
    <property type="entry name" value="Protein_kinase_ATP_BS"/>
</dbReference>
<evidence type="ECO:0000256" key="9">
    <source>
        <dbReference type="ARBA" id="ARBA00022679"/>
    </source>
</evidence>
<evidence type="ECO:0000256" key="3">
    <source>
        <dbReference type="ARBA" id="ARBA00004419"/>
    </source>
</evidence>
<evidence type="ECO:0000256" key="7">
    <source>
        <dbReference type="ARBA" id="ARBA00022574"/>
    </source>
</evidence>
<evidence type="ECO:0000256" key="30">
    <source>
        <dbReference type="PROSITE-ProRule" id="PRU10141"/>
    </source>
</evidence>
<dbReference type="InterPro" id="IPR019775">
    <property type="entry name" value="WD40_repeat_CS"/>
</dbReference>
<dbReference type="PANTHER" id="PTHR44133">
    <property type="entry name" value="CLEAVAGE STIMULATION FACTOR SUBUNIT 1"/>
    <property type="match status" value="1"/>
</dbReference>
<feature type="compositionally biased region" description="Basic and acidic residues" evidence="31">
    <location>
        <begin position="423"/>
        <end position="433"/>
    </location>
</feature>
<keyword evidence="7 29" id="KW-0853">WD repeat</keyword>
<organism evidence="33 34">
    <name type="scientific">Anopheles christyi</name>
    <dbReference type="NCBI Taxonomy" id="43041"/>
    <lineage>
        <taxon>Eukaryota</taxon>
        <taxon>Metazoa</taxon>
        <taxon>Ecdysozoa</taxon>
        <taxon>Arthropoda</taxon>
        <taxon>Hexapoda</taxon>
        <taxon>Insecta</taxon>
        <taxon>Pterygota</taxon>
        <taxon>Neoptera</taxon>
        <taxon>Endopterygota</taxon>
        <taxon>Diptera</taxon>
        <taxon>Nematocera</taxon>
        <taxon>Culicoidea</taxon>
        <taxon>Culicidae</taxon>
        <taxon>Anophelinae</taxon>
        <taxon>Anopheles</taxon>
    </lineage>
</organism>
<keyword evidence="22" id="KW-0834">Unfolded protein response</keyword>
<dbReference type="EC" id="2.7.11.1" evidence="4"/>
<dbReference type="InterPro" id="IPR011009">
    <property type="entry name" value="Kinase-like_dom_sf"/>
</dbReference>
<evidence type="ECO:0000256" key="31">
    <source>
        <dbReference type="SAM" id="MobiDB-lite"/>
    </source>
</evidence>
<dbReference type="CDD" id="cd13996">
    <property type="entry name" value="STKc_EIF2AK"/>
    <property type="match status" value="1"/>
</dbReference>
<dbReference type="PROSITE" id="PS00108">
    <property type="entry name" value="PROTEIN_KINASE_ST"/>
    <property type="match status" value="1"/>
</dbReference>
<dbReference type="SMART" id="SM00320">
    <property type="entry name" value="WD40"/>
    <property type="match status" value="6"/>
</dbReference>
<evidence type="ECO:0000256" key="5">
    <source>
        <dbReference type="ARBA" id="ARBA00022527"/>
    </source>
</evidence>
<feature type="repeat" description="WD" evidence="29">
    <location>
        <begin position="1504"/>
        <end position="1535"/>
    </location>
</feature>
<dbReference type="VEuPathDB" id="VectorBase:ACHR003742"/>
<evidence type="ECO:0000313" key="34">
    <source>
        <dbReference type="Proteomes" id="UP000075881"/>
    </source>
</evidence>
<feature type="compositionally biased region" description="Basic and acidic residues" evidence="31">
    <location>
        <begin position="1094"/>
        <end position="1107"/>
    </location>
</feature>
<evidence type="ECO:0000256" key="20">
    <source>
        <dbReference type="ARBA" id="ARBA00023136"/>
    </source>
</evidence>
<dbReference type="Gene3D" id="1.20.960.50">
    <property type="entry name" value="Cleavage stimulation factor subunit 1, dimerisation domain"/>
    <property type="match status" value="1"/>
</dbReference>
<dbReference type="GO" id="GO:0006986">
    <property type="term" value="P:response to unfolded protein"/>
    <property type="evidence" value="ECO:0007669"/>
    <property type="project" value="UniProtKB-KW"/>
</dbReference>
<dbReference type="Gene3D" id="2.130.10.10">
    <property type="entry name" value="YVTN repeat-like/Quinoprotein amine dehydrogenase"/>
    <property type="match status" value="3"/>
</dbReference>
<dbReference type="InterPro" id="IPR044633">
    <property type="entry name" value="CstF1-like"/>
</dbReference>
<keyword evidence="14" id="KW-0418">Kinase</keyword>
<evidence type="ECO:0000256" key="15">
    <source>
        <dbReference type="ARBA" id="ARBA00022824"/>
    </source>
</evidence>
<feature type="binding site" evidence="30">
    <location>
        <position position="571"/>
    </location>
    <ligand>
        <name>ATP</name>
        <dbReference type="ChEBI" id="CHEBI:30616"/>
    </ligand>
</feature>
<keyword evidence="13 30" id="KW-0547">Nucleotide-binding</keyword>
<evidence type="ECO:0000256" key="21">
    <source>
        <dbReference type="ARBA" id="ARBA00023180"/>
    </source>
</evidence>
<dbReference type="InterPro" id="IPR001680">
    <property type="entry name" value="WD40_rpt"/>
</dbReference>
<dbReference type="InterPro" id="IPR036322">
    <property type="entry name" value="WD40_repeat_dom_sf"/>
</dbReference>
<keyword evidence="15" id="KW-0256">Endoplasmic reticulum</keyword>
<protein>
    <recommendedName>
        <fullName evidence="28">Cleavage stimulation factor subunit 1</fullName>
        <ecNumber evidence="4">2.7.11.1</ecNumber>
    </recommendedName>
    <alternativeName>
        <fullName evidence="24">Cleavage stimulation factor 50 kDa subunit</fullName>
    </alternativeName>
    <alternativeName>
        <fullName evidence="25">PRKR-like endoplasmic reticulum kinase</fullName>
    </alternativeName>
</protein>
<dbReference type="PROSITE" id="PS50011">
    <property type="entry name" value="PROTEIN_KINASE_DOM"/>
    <property type="match status" value="1"/>
</dbReference>
<dbReference type="InterPro" id="IPR015943">
    <property type="entry name" value="WD40/YVTN_repeat-like_dom_sf"/>
</dbReference>
<comment type="subunit">
    <text evidence="27">Homodimer. The CSTF complex is composed of CSTF1 (50 kDa subunit), CSTF2 (64 kDa subunit) and CSTF3 (77 kDa subunit). Interacts (via repeats WD) directly with CSTF3. Interacts (via repeat WD6) with BARD1. Interacts with ERCC6.</text>
</comment>
<evidence type="ECO:0000256" key="26">
    <source>
        <dbReference type="ARBA" id="ARBA00058408"/>
    </source>
</evidence>
<dbReference type="PROSITE" id="PS50294">
    <property type="entry name" value="WD_REPEATS_REGION"/>
    <property type="match status" value="4"/>
</dbReference>
<reference evidence="34" key="1">
    <citation type="submission" date="2013-03" db="EMBL/GenBank/DDBJ databases">
        <title>The Genome Sequence of Anopheles christyi ACHKN1017.</title>
        <authorList>
            <consortium name="The Broad Institute Genomics Platform"/>
            <person name="Neafsey D.E."/>
            <person name="Besansky N."/>
            <person name="Walker B."/>
            <person name="Young S.K."/>
            <person name="Zeng Q."/>
            <person name="Gargeya S."/>
            <person name="Fitzgerald M."/>
            <person name="Haas B."/>
            <person name="Abouelleil A."/>
            <person name="Allen A.W."/>
            <person name="Alvarado L."/>
            <person name="Arachchi H.M."/>
            <person name="Berlin A.M."/>
            <person name="Chapman S.B."/>
            <person name="Gainer-Dewar J."/>
            <person name="Goldberg J."/>
            <person name="Griggs A."/>
            <person name="Gujja S."/>
            <person name="Hansen M."/>
            <person name="Howarth C."/>
            <person name="Imamovic A."/>
            <person name="Ireland A."/>
            <person name="Larimer J."/>
            <person name="McCowan C."/>
            <person name="Murphy C."/>
            <person name="Pearson M."/>
            <person name="Poon T.W."/>
            <person name="Priest M."/>
            <person name="Roberts A."/>
            <person name="Saif S."/>
            <person name="Shea T."/>
            <person name="Sisk P."/>
            <person name="Sykes S."/>
            <person name="Wortman J."/>
            <person name="Nusbaum C."/>
            <person name="Birren B."/>
        </authorList>
    </citation>
    <scope>NUCLEOTIDE SEQUENCE [LARGE SCALE GENOMIC DNA]</scope>
    <source>
        <strain evidence="34">ACHKN1017</strain>
    </source>
</reference>
<dbReference type="SUPFAM" id="SSF50978">
    <property type="entry name" value="WD40 repeat-like"/>
    <property type="match status" value="1"/>
</dbReference>
<proteinExistence type="predicted"/>
<evidence type="ECO:0000256" key="19">
    <source>
        <dbReference type="ARBA" id="ARBA00023016"/>
    </source>
</evidence>
<keyword evidence="17" id="KW-0810">Translation regulation</keyword>
<dbReference type="FunFam" id="1.10.510.10:FF:000251">
    <property type="entry name" value="eukaryotic translation initiation factor 2-alpha kinase 3"/>
    <property type="match status" value="1"/>
</dbReference>
<dbReference type="Proteomes" id="UP000075881">
    <property type="component" value="Unassembled WGS sequence"/>
</dbReference>
<dbReference type="STRING" id="43041.A0A182JZ10"/>
<keyword evidence="10" id="KW-0812">Transmembrane</keyword>
<dbReference type="EnsemblMetazoa" id="ACHR003742-RA">
    <property type="protein sequence ID" value="ACHR003742-PA"/>
    <property type="gene ID" value="ACHR003742"/>
</dbReference>
<feature type="repeat" description="WD" evidence="29">
    <location>
        <begin position="1369"/>
        <end position="1410"/>
    </location>
</feature>
<keyword evidence="5" id="KW-0723">Serine/threonine-protein kinase</keyword>
<dbReference type="GO" id="GO:0005776">
    <property type="term" value="C:autophagosome"/>
    <property type="evidence" value="ECO:0007669"/>
    <property type="project" value="UniProtKB-SubCell"/>
</dbReference>
<evidence type="ECO:0000256" key="28">
    <source>
        <dbReference type="ARBA" id="ARBA00074323"/>
    </source>
</evidence>
<evidence type="ECO:0000256" key="2">
    <source>
        <dbReference type="ARBA" id="ARBA00004123"/>
    </source>
</evidence>
<keyword evidence="6" id="KW-0597">Phosphoprotein</keyword>
<dbReference type="InterPro" id="IPR008271">
    <property type="entry name" value="Ser/Thr_kinase_AS"/>
</dbReference>
<dbReference type="Gene3D" id="3.30.200.20">
    <property type="entry name" value="Phosphorylase Kinase, domain 1"/>
    <property type="match status" value="1"/>
</dbReference>
<dbReference type="Gene3D" id="1.10.510.10">
    <property type="entry name" value="Transferase(Phosphotransferase) domain 1"/>
    <property type="match status" value="1"/>
</dbReference>
<dbReference type="InterPro" id="IPR038184">
    <property type="entry name" value="CSTF1_dimer_sf"/>
</dbReference>
<dbReference type="SMART" id="SM00220">
    <property type="entry name" value="S_TKc"/>
    <property type="match status" value="1"/>
</dbReference>
<dbReference type="PANTHER" id="PTHR44133:SF2">
    <property type="entry name" value="CLEAVAGE STIMULATION FACTOR SUBUNIT 1"/>
    <property type="match status" value="1"/>
</dbReference>
<evidence type="ECO:0000256" key="1">
    <source>
        <dbReference type="ARBA" id="ARBA00004115"/>
    </source>
</evidence>
<feature type="repeat" description="WD" evidence="29">
    <location>
        <begin position="1220"/>
        <end position="1254"/>
    </location>
</feature>
<feature type="repeat" description="WD" evidence="29">
    <location>
        <begin position="1280"/>
        <end position="1321"/>
    </location>
</feature>
<evidence type="ECO:0000256" key="29">
    <source>
        <dbReference type="PROSITE-ProRule" id="PRU00221"/>
    </source>
</evidence>
<keyword evidence="16 30" id="KW-0067">ATP-binding</keyword>
<keyword evidence="23" id="KW-0539">Nucleus</keyword>
<dbReference type="CDD" id="cd00200">
    <property type="entry name" value="WD40"/>
    <property type="match status" value="1"/>
</dbReference>
<evidence type="ECO:0000256" key="10">
    <source>
        <dbReference type="ARBA" id="ARBA00022692"/>
    </source>
</evidence>
<dbReference type="SUPFAM" id="SSF56112">
    <property type="entry name" value="Protein kinase-like (PK-like)"/>
    <property type="match status" value="1"/>
</dbReference>
<reference evidence="33" key="2">
    <citation type="submission" date="2020-05" db="UniProtKB">
        <authorList>
            <consortium name="EnsemblMetazoa"/>
        </authorList>
    </citation>
    <scope>IDENTIFICATION</scope>
    <source>
        <strain evidence="33">ACHKN1017</strain>
    </source>
</reference>
<dbReference type="GO" id="GO:0006417">
    <property type="term" value="P:regulation of translation"/>
    <property type="evidence" value="ECO:0007669"/>
    <property type="project" value="UniProtKB-KW"/>
</dbReference>
<keyword evidence="19" id="KW-0346">Stress response</keyword>
<evidence type="ECO:0000256" key="25">
    <source>
        <dbReference type="ARBA" id="ARBA00041500"/>
    </source>
</evidence>
<evidence type="ECO:0000256" key="17">
    <source>
        <dbReference type="ARBA" id="ARBA00022845"/>
    </source>
</evidence>
<dbReference type="Pfam" id="PF00069">
    <property type="entry name" value="Pkinase"/>
    <property type="match status" value="2"/>
</dbReference>
<feature type="domain" description="Protein kinase" evidence="32">
    <location>
        <begin position="542"/>
        <end position="1055"/>
    </location>
</feature>
<dbReference type="FunFam" id="2.130.10.10:FF:000089">
    <property type="entry name" value="Cleavage stimulation factor subunit 1"/>
    <property type="match status" value="1"/>
</dbReference>
<accession>A0A182JZ10</accession>
<dbReference type="GO" id="GO:0031124">
    <property type="term" value="P:mRNA 3'-end processing"/>
    <property type="evidence" value="ECO:0007669"/>
    <property type="project" value="InterPro"/>
</dbReference>
<evidence type="ECO:0000256" key="6">
    <source>
        <dbReference type="ARBA" id="ARBA00022553"/>
    </source>
</evidence>
<sequence>MVAIATNAACQNTNIALLVFVTTLDGKLSALDMMNGGVERWSIKTGPGPLLSSSIHRLELTNNGKWVRMIPSLGGSLYKFDGDSIEPIPFSAEDLLKSSFKFSDDLVISGGKETRSYGVSMQTGQLIYVCTMQGCKNATELAMEAAAEGKYGPPEDGIGTIDPMQEDVLVIRRQTQTVRAVESRTGSERWNFSIGHHEVEKMSNEDCRGGKERREVDPVILDLDLRVIIPEGVICAVRKSAPSEIVWRHKFDVPIVSAWRSSVKNNDQLVGVDIFDRTDWMWNGNVDDSESADRPPLINPSLYIGMHEKQLYIQESAAMIIEREEKMHELALLTDESKLLAIPWKPLPASPGIAGLLTDEDNQFQMVKEDEDDNGESTAIARSVLYASNYINGNGFFLFYDTERNEQCGHGEDESNGDNSTKFGHDGHAGSHDGEEDIDTMFDVPVKVIIVSMWYWWKEILIISITTALILNMMLKLRLEKPPVMVVVERKITVPIPTAVEAVEEFPPAIRMTATRSYSESSSSNGPLALVENFTSRFRDDFDLVQCLGKGGFGVVFEVRNKLDDCRYAIKRVVLPNKQESKDRVMREVKTLAHCEHQNIVRYFHAWIETPPPGWQERHDREWIERNCLSTSIDIETPTDTHPPLPGGGVSTTTASSFAVGMKNSNLQKSSIQSNIWMPKFPGTNFSFSNGIGDGPSRKRFEQSDSCSFIEFRAEGDQTEQPTRDDDTSSSESESGEASEVQSNGKHRWNDEPDDDSLDIVFKEPSRSEGISNSGAVAQQHAVSIDVSSSPEARSQPAAMSVSGALNGRNLMQQEKPNPFRKTHRRPLSLDLTSTVRSSRDPCTLPSVTNQSKASSVQSNKIYLYIQMQLCHKQSLKEWLSMNGFPARRDKIVPIFEQIVAGVEYVHLKGLIHRDLKPSNIFFSLDGRIKIGDFGLVTDSSDLQYDSENNMPTMGANRHTRQVGTQLYMSPEQLKGLPYDYKVDIYSLGLILFELLVSFGTEMERICTLKNVRKSKFPDNFDKEHAFEFKLLTLMLSESPNKRPTTFGIKAHPPFKRIPSNKSTNSLGVFDETLVVESGPGSTNGSFESEDGDEWHFELPPRRKDSRTYSTSGSGNGSAGETPENKNLLKCREQLYRMMISQLFYDGYHSVAVELTNLVRADPPCPPSDRLMNIFKQANQIEQSKESNLFDDLPCGLDLEFETEGSTLAPEPAAYETAYVTSHKQACRAGCFSGDGQLVATGSMDASIKILDVDRMLAKSAPEDMEPGREQQAHPVIRTLYDHTDEVTYLEFHPKDQILASGSRDHTVKLFDISKASVKKAHKVLSDCVPVRCIAFHPTGDYMAVGTEHNVLRMYDVHTAQCFVSAIPAQQHTSAITCVRYAVNAKVYATGSMDGSIKLWDGVSGRCINTFALAHDGAEICSVVFTKNGKYLLSSGMDSLVKLWELSTSRCLIAYTGAGTTGKQEHQTQAIFNHTEDYVLFPDEATTSLCAWNSRNASRCHLMSLGHNGTVRHIVHSPTHSAFLTCSDDYRARFWVKRTTAH</sequence>
<evidence type="ECO:0000256" key="27">
    <source>
        <dbReference type="ARBA" id="ARBA00066148"/>
    </source>
</evidence>
<evidence type="ECO:0000259" key="32">
    <source>
        <dbReference type="PROSITE" id="PS50011"/>
    </source>
</evidence>
<evidence type="ECO:0000256" key="13">
    <source>
        <dbReference type="ARBA" id="ARBA00022741"/>
    </source>
</evidence>
<keyword evidence="34" id="KW-1185">Reference proteome</keyword>
<feature type="repeat" description="WD" evidence="29">
    <location>
        <begin position="1413"/>
        <end position="1454"/>
    </location>
</feature>
<keyword evidence="21" id="KW-0325">Glycoprotein</keyword>
<feature type="region of interest" description="Disordered" evidence="31">
    <location>
        <begin position="712"/>
        <end position="759"/>
    </location>
</feature>
<evidence type="ECO:0000256" key="16">
    <source>
        <dbReference type="ARBA" id="ARBA00022840"/>
    </source>
</evidence>
<evidence type="ECO:0000256" key="22">
    <source>
        <dbReference type="ARBA" id="ARBA00023230"/>
    </source>
</evidence>